<organism evidence="1">
    <name type="scientific">freshwater metagenome</name>
    <dbReference type="NCBI Taxonomy" id="449393"/>
    <lineage>
        <taxon>unclassified sequences</taxon>
        <taxon>metagenomes</taxon>
        <taxon>ecological metagenomes</taxon>
    </lineage>
</organism>
<accession>A0A6J7VUP0</accession>
<sequence>MMLLTTSQTDLAYAALKSASSNTTPQAISSGTWGAVAGVDQNVTSADRAGSAYAMNLGPVCTAGSALTRTTTGSVTGSGRTITLTTAVTGLQVGYLVTGTGIANSYTLNSTPSSTSGRIDSFPDGPDGFRIRFSSGTSTSASGTVLTFTIAKQMNVIFDSVSGGSNDGKGIETIQDITDLVVGMILRGSNINGSGTNTITSITTSRRFITATGPNTDSNQIIAFSSVSVCSSSSYFTLKNTGDFAINGMSITQTGTAVSAGNTLTWSTCSGTWTESTGACSGTISSILTTTSSSGAQQLTLALTSGQSVRVRTVLTPASGSTTLNISVSVSTTDLVVATTSNS</sequence>
<name>A0A6J7VUP0_9ZZZZ</name>
<evidence type="ECO:0000313" key="1">
    <source>
        <dbReference type="EMBL" id="CAB5121739.1"/>
    </source>
</evidence>
<dbReference type="EMBL" id="CAFBRV010000135">
    <property type="protein sequence ID" value="CAB5121739.1"/>
    <property type="molecule type" value="Genomic_DNA"/>
</dbReference>
<gene>
    <name evidence="1" type="ORF">UFOPK4410_01081</name>
</gene>
<dbReference type="AlphaFoldDB" id="A0A6J7VUP0"/>
<reference evidence="1" key="1">
    <citation type="submission" date="2020-05" db="EMBL/GenBank/DDBJ databases">
        <authorList>
            <person name="Chiriac C."/>
            <person name="Salcher M."/>
            <person name="Ghai R."/>
            <person name="Kavagutti S V."/>
        </authorList>
    </citation>
    <scope>NUCLEOTIDE SEQUENCE</scope>
</reference>
<proteinExistence type="predicted"/>
<protein>
    <submittedName>
        <fullName evidence="1">Unannotated protein</fullName>
    </submittedName>
</protein>